<evidence type="ECO:0000313" key="8">
    <source>
        <dbReference type="EMBL" id="KAF4944506.1"/>
    </source>
</evidence>
<organism evidence="8 9">
    <name type="scientific">Fusarium gaditjirri</name>
    <dbReference type="NCBI Taxonomy" id="282569"/>
    <lineage>
        <taxon>Eukaryota</taxon>
        <taxon>Fungi</taxon>
        <taxon>Dikarya</taxon>
        <taxon>Ascomycota</taxon>
        <taxon>Pezizomycotina</taxon>
        <taxon>Sordariomycetes</taxon>
        <taxon>Hypocreomycetidae</taxon>
        <taxon>Hypocreales</taxon>
        <taxon>Nectriaceae</taxon>
        <taxon>Fusarium</taxon>
        <taxon>Fusarium nisikadoi species complex</taxon>
    </lineage>
</organism>
<evidence type="ECO:0000256" key="5">
    <source>
        <dbReference type="ARBA" id="ARBA00023163"/>
    </source>
</evidence>
<evidence type="ECO:0000256" key="6">
    <source>
        <dbReference type="ARBA" id="ARBA00023242"/>
    </source>
</evidence>
<proteinExistence type="predicted"/>
<keyword evidence="9" id="KW-1185">Reference proteome</keyword>
<evidence type="ECO:0000256" key="2">
    <source>
        <dbReference type="ARBA" id="ARBA00022833"/>
    </source>
</evidence>
<comment type="caution">
    <text evidence="8">The sequence shown here is derived from an EMBL/GenBank/DDBJ whole genome shotgun (WGS) entry which is preliminary data.</text>
</comment>
<dbReference type="PANTHER" id="PTHR36206:SF12">
    <property type="entry name" value="ASPERCRYPTIN BIOSYNTHESIS CLUSTER-SPECIFIC TRANSCRIPTION REGULATOR ATNN-RELATED"/>
    <property type="match status" value="1"/>
</dbReference>
<keyword evidence="6" id="KW-0539">Nucleus</keyword>
<evidence type="ECO:0000256" key="4">
    <source>
        <dbReference type="ARBA" id="ARBA00023125"/>
    </source>
</evidence>
<keyword evidence="4" id="KW-0238">DNA-binding</keyword>
<feature type="region of interest" description="Disordered" evidence="7">
    <location>
        <begin position="151"/>
        <end position="183"/>
    </location>
</feature>
<evidence type="ECO:0000256" key="3">
    <source>
        <dbReference type="ARBA" id="ARBA00023015"/>
    </source>
</evidence>
<keyword evidence="2" id="KW-0862">Zinc</keyword>
<keyword evidence="5" id="KW-0804">Transcription</keyword>
<dbReference type="OrthoDB" id="2593732at2759"/>
<dbReference type="InterPro" id="IPR052360">
    <property type="entry name" value="Transcr_Regulatory_Proteins"/>
</dbReference>
<dbReference type="GO" id="GO:0046872">
    <property type="term" value="F:metal ion binding"/>
    <property type="evidence" value="ECO:0007669"/>
    <property type="project" value="UniProtKB-KW"/>
</dbReference>
<evidence type="ECO:0000256" key="7">
    <source>
        <dbReference type="SAM" id="MobiDB-lite"/>
    </source>
</evidence>
<evidence type="ECO:0000313" key="9">
    <source>
        <dbReference type="Proteomes" id="UP000604273"/>
    </source>
</evidence>
<name>A0A8H4WNS2_9HYPO</name>
<dbReference type="AlphaFoldDB" id="A0A8H4WNS2"/>
<protein>
    <submittedName>
        <fullName evidence="8">Uncharacterized protein</fullName>
    </submittedName>
</protein>
<accession>A0A8H4WNS2</accession>
<dbReference type="GO" id="GO:0003677">
    <property type="term" value="F:DNA binding"/>
    <property type="evidence" value="ECO:0007669"/>
    <property type="project" value="UniProtKB-KW"/>
</dbReference>
<evidence type="ECO:0000256" key="1">
    <source>
        <dbReference type="ARBA" id="ARBA00022723"/>
    </source>
</evidence>
<sequence length="358" mass="40980">MEILTKQYNKAISKIIPCLSDSSIHNIHCTLVCCLLFIAFESILGRYAESIHHLRAGNHLLTLPILAATEKNDRITRKIKDMLSTLSVEASGFTDDAILPDLQQSWDMDRAETTNECSSEPFQDLEQAASELCKLDVQFTALANARCCECSSDDSSSTVESGDEVDDSSSTLESESEVDDPDDRYMDTLFEDLRRRFKNWLARFEITKRALELQQSPHTATEQFLYLTLAQKFWSMNLYFVTEPVFDSTAEFLDAAENLAKTIANPDYFTFSLDGSLISGLSFVVRCSEEAENRKRALTLLRSLNRREGLWDSREIAEMHEITLSFDNFKFWYDKEYSGDIPSYLAKVVKELERIKRY</sequence>
<gene>
    <name evidence="8" type="ORF">FGADI_12642</name>
</gene>
<dbReference type="Proteomes" id="UP000604273">
    <property type="component" value="Unassembled WGS sequence"/>
</dbReference>
<keyword evidence="3" id="KW-0805">Transcription regulation</keyword>
<dbReference type="PANTHER" id="PTHR36206">
    <property type="entry name" value="ASPERCRYPTIN BIOSYNTHESIS CLUSTER-SPECIFIC TRANSCRIPTION REGULATOR ATNN-RELATED"/>
    <property type="match status" value="1"/>
</dbReference>
<reference evidence="8" key="1">
    <citation type="journal article" date="2020" name="BMC Genomics">
        <title>Correction to: Identification and distribution of gene clusters required for synthesis of sphingolipid metabolism inhibitors in diverse species of the filamentous fungus Fusarium.</title>
        <authorList>
            <person name="Kim H.S."/>
            <person name="Lohmar J.M."/>
            <person name="Busman M."/>
            <person name="Brown D.W."/>
            <person name="Naumann T.A."/>
            <person name="Divon H.H."/>
            <person name="Lysoe E."/>
            <person name="Uhlig S."/>
            <person name="Proctor R.H."/>
        </authorList>
    </citation>
    <scope>NUCLEOTIDE SEQUENCE</scope>
    <source>
        <strain evidence="8">NRRL 45417</strain>
    </source>
</reference>
<dbReference type="EMBL" id="JABFAI010000431">
    <property type="protein sequence ID" value="KAF4944506.1"/>
    <property type="molecule type" value="Genomic_DNA"/>
</dbReference>
<keyword evidence="1" id="KW-0479">Metal-binding</keyword>
<reference evidence="8" key="2">
    <citation type="submission" date="2020-05" db="EMBL/GenBank/DDBJ databases">
        <authorList>
            <person name="Kim H.-S."/>
            <person name="Proctor R.H."/>
            <person name="Brown D.W."/>
        </authorList>
    </citation>
    <scope>NUCLEOTIDE SEQUENCE</scope>
    <source>
        <strain evidence="8">NRRL 45417</strain>
    </source>
</reference>